<reference evidence="3" key="1">
    <citation type="submission" date="2016-07" db="EMBL/GenBank/DDBJ databases">
        <title>Phaeobacter portensis sp. nov., a tropodithietic acid producing bacterium isolated from a German harbor.</title>
        <authorList>
            <person name="Freese H.M."/>
            <person name="Bunk B."/>
            <person name="Breider S."/>
            <person name="Brinkhoff T."/>
        </authorList>
    </citation>
    <scope>NUCLEOTIDE SEQUENCE [LARGE SCALE GENOMIC DNA]</scope>
    <source>
        <strain evidence="3">P97</strain>
    </source>
</reference>
<dbReference type="AlphaFoldDB" id="A0A1L3I1T2"/>
<feature type="region of interest" description="Disordered" evidence="1">
    <location>
        <begin position="1"/>
        <end position="34"/>
    </location>
</feature>
<accession>A0A1L3I1T2</accession>
<evidence type="ECO:0000313" key="2">
    <source>
        <dbReference type="EMBL" id="APG46083.1"/>
    </source>
</evidence>
<dbReference type="Gene3D" id="1.20.910.10">
    <property type="entry name" value="Heme oxygenase-like"/>
    <property type="match status" value="1"/>
</dbReference>
<name>A0A1L3I1T2_9RHOB</name>
<keyword evidence="3" id="KW-1185">Reference proteome</keyword>
<sequence>MTDRDPSSLRAAPADRMSSPPLADNLMRPRPSNNGFRMLLRQTTRAEHDAAERAFAPFHESPLPHLAWFLNCQYTALHALARACDSATGHSADLLPMLTEALRADCTTHCTAPADLARSALPNLHPLAVDYLVLGSRLGTEVLRRRLSDATGCAALPCYFEPRDHLMPWRAACEDLDAIKTDSTLADKIVTDTRSGFELFNMAARINPLKSPKTLPNSYIKTR</sequence>
<dbReference type="SUPFAM" id="SSF48613">
    <property type="entry name" value="Heme oxygenase-like"/>
    <property type="match status" value="1"/>
</dbReference>
<dbReference type="KEGG" id="php:PhaeoP97_00639"/>
<gene>
    <name evidence="2" type="ORF">PhaeoP97_00639</name>
</gene>
<proteinExistence type="predicted"/>
<protein>
    <submittedName>
        <fullName evidence="2">Heme oxygenase</fullName>
    </submittedName>
</protein>
<dbReference type="STRING" id="1844006.PhaeoP97_00639"/>
<organism evidence="2 3">
    <name type="scientific">Phaeobacter porticola</name>
    <dbReference type="NCBI Taxonomy" id="1844006"/>
    <lineage>
        <taxon>Bacteria</taxon>
        <taxon>Pseudomonadati</taxon>
        <taxon>Pseudomonadota</taxon>
        <taxon>Alphaproteobacteria</taxon>
        <taxon>Rhodobacterales</taxon>
        <taxon>Roseobacteraceae</taxon>
        <taxon>Phaeobacter</taxon>
    </lineage>
</organism>
<dbReference type="Proteomes" id="UP000183859">
    <property type="component" value="Chromosome"/>
</dbReference>
<evidence type="ECO:0000256" key="1">
    <source>
        <dbReference type="SAM" id="MobiDB-lite"/>
    </source>
</evidence>
<evidence type="ECO:0000313" key="3">
    <source>
        <dbReference type="Proteomes" id="UP000183859"/>
    </source>
</evidence>
<dbReference type="EMBL" id="CP016364">
    <property type="protein sequence ID" value="APG46083.1"/>
    <property type="molecule type" value="Genomic_DNA"/>
</dbReference>
<dbReference type="InterPro" id="IPR016084">
    <property type="entry name" value="Haem_Oase-like_multi-hlx"/>
</dbReference>